<sequence>MYLSGVLPIGVGTTRVTSNVTVFGREEDYEVTVLHAQNMWIGPDTLTLLGLVCCGKRT</sequence>
<name>A0A0L0F0D7_9EUKA</name>
<dbReference type="EMBL" id="KQ252270">
    <property type="protein sequence ID" value="KNC70064.1"/>
    <property type="molecule type" value="Genomic_DNA"/>
</dbReference>
<feature type="non-terminal residue" evidence="1">
    <location>
        <position position="58"/>
    </location>
</feature>
<evidence type="ECO:0000313" key="1">
    <source>
        <dbReference type="EMBL" id="KNC70064.1"/>
    </source>
</evidence>
<reference evidence="1 2" key="1">
    <citation type="submission" date="2011-02" db="EMBL/GenBank/DDBJ databases">
        <title>The Genome Sequence of Sphaeroforma arctica JP610.</title>
        <authorList>
            <consortium name="The Broad Institute Genome Sequencing Platform"/>
            <person name="Russ C."/>
            <person name="Cuomo C."/>
            <person name="Young S.K."/>
            <person name="Zeng Q."/>
            <person name="Gargeya S."/>
            <person name="Alvarado L."/>
            <person name="Berlin A."/>
            <person name="Chapman S.B."/>
            <person name="Chen Z."/>
            <person name="Freedman E."/>
            <person name="Gellesch M."/>
            <person name="Goldberg J."/>
            <person name="Griggs A."/>
            <person name="Gujja S."/>
            <person name="Heilman E."/>
            <person name="Heiman D."/>
            <person name="Howarth C."/>
            <person name="Mehta T."/>
            <person name="Neiman D."/>
            <person name="Pearson M."/>
            <person name="Roberts A."/>
            <person name="Saif S."/>
            <person name="Shea T."/>
            <person name="Shenoy N."/>
            <person name="Sisk P."/>
            <person name="Stolte C."/>
            <person name="Sykes S."/>
            <person name="White J."/>
            <person name="Yandava C."/>
            <person name="Burger G."/>
            <person name="Gray M.W."/>
            <person name="Holland P.W.H."/>
            <person name="King N."/>
            <person name="Lang F.B.F."/>
            <person name="Roger A.J."/>
            <person name="Ruiz-Trillo I."/>
            <person name="Haas B."/>
            <person name="Nusbaum C."/>
            <person name="Birren B."/>
        </authorList>
    </citation>
    <scope>NUCLEOTIDE SEQUENCE [LARGE SCALE GENOMIC DNA]</scope>
    <source>
        <strain evidence="1 2">JP610</strain>
    </source>
</reference>
<protein>
    <submittedName>
        <fullName evidence="1">Uncharacterized protein</fullName>
    </submittedName>
</protein>
<evidence type="ECO:0000313" key="2">
    <source>
        <dbReference type="Proteomes" id="UP000054560"/>
    </source>
</evidence>
<dbReference type="AlphaFoldDB" id="A0A0L0F0D7"/>
<dbReference type="Proteomes" id="UP000054560">
    <property type="component" value="Unassembled WGS sequence"/>
</dbReference>
<keyword evidence="2" id="KW-1185">Reference proteome</keyword>
<gene>
    <name evidence="1" type="ORF">SARC_17412</name>
</gene>
<dbReference type="GeneID" id="25917916"/>
<accession>A0A0L0F0D7</accession>
<dbReference type="RefSeq" id="XP_014143966.1">
    <property type="nucleotide sequence ID" value="XM_014288491.1"/>
</dbReference>
<proteinExistence type="predicted"/>
<organism evidence="1 2">
    <name type="scientific">Sphaeroforma arctica JP610</name>
    <dbReference type="NCBI Taxonomy" id="667725"/>
    <lineage>
        <taxon>Eukaryota</taxon>
        <taxon>Ichthyosporea</taxon>
        <taxon>Ichthyophonida</taxon>
        <taxon>Sphaeroforma</taxon>
    </lineage>
</organism>